<evidence type="ECO:0000259" key="3">
    <source>
        <dbReference type="Pfam" id="PF12955"/>
    </source>
</evidence>
<dbReference type="InterPro" id="IPR024382">
    <property type="entry name" value="Vps3844_C"/>
</dbReference>
<dbReference type="OMA" id="DVSVPFW"/>
<dbReference type="Pfam" id="PF12955">
    <property type="entry name" value="Vps3844_C"/>
    <property type="match status" value="1"/>
</dbReference>
<keyword evidence="1" id="KW-0812">Transmembrane</keyword>
<feature type="signal peptide" evidence="2">
    <location>
        <begin position="1"/>
        <end position="19"/>
    </location>
</feature>
<keyword evidence="1" id="KW-0472">Membrane</keyword>
<dbReference type="OrthoDB" id="5583277at2759"/>
<evidence type="ECO:0000313" key="5">
    <source>
        <dbReference type="Proteomes" id="UP000016923"/>
    </source>
</evidence>
<dbReference type="PANTHER" id="PTHR36853:SF1">
    <property type="entry name" value="DUF3844 DOMAIN-CONTAINING PROTEIN"/>
    <property type="match status" value="1"/>
</dbReference>
<dbReference type="HOGENOM" id="CLU_054960_0_0_1"/>
<dbReference type="eggNOG" id="ENOG502S64Q">
    <property type="taxonomic scope" value="Eukaryota"/>
</dbReference>
<dbReference type="InterPro" id="IPR053065">
    <property type="entry name" value="Archenteron_Induction-Rel"/>
</dbReference>
<dbReference type="VEuPathDB" id="FungiDB:F503_07320"/>
<name>S3C7P3_OPHP1</name>
<proteinExistence type="predicted"/>
<dbReference type="GO" id="GO:0005783">
    <property type="term" value="C:endoplasmic reticulum"/>
    <property type="evidence" value="ECO:0007669"/>
    <property type="project" value="TreeGrafter"/>
</dbReference>
<dbReference type="EMBL" id="KE148147">
    <property type="protein sequence ID" value="EPE09544.1"/>
    <property type="molecule type" value="Genomic_DNA"/>
</dbReference>
<dbReference type="STRING" id="1262450.S3C7P3"/>
<sequence>MKFLAGLAVAASLASSAASAAVASAPVYILSKSASTSTSSSDSTAPSVPRQIVRQILLQRLAATEASSFFDTLPRDYDADAALGLIERFGGDASSLFEGADVLARHPEMLVVVEGVTDKHVAAIEGALSASPAFTVADPPNQAANAKLFVDELAAGGIVAHKEVALAEALAPSAWINGVFVGLYDVKREPSVVDEIVKALPEIVALAAAGDADVTVVLMPEGSRATKTNVWAKVHKSTKSEHSKIKHQPTAAAIELRTDESVFIEGSDTEFDSETTFAKASSDNSNNNAGFKPVAAAAGRIPACFQSFNSCSTQTNSCSGHGKCVDKFAVNSGGFASQKGGSCFVCHCYSTLNRPEDAEGGLSTTQWAGNMCQKIDVSVPFWLITGFTVAIVGAVAFAIGLLFSVGEEKLPGVIGAGVSRSK</sequence>
<reference evidence="4 5" key="1">
    <citation type="journal article" date="2013" name="BMC Genomics">
        <title>The genome and transcriptome of the pine saprophyte Ophiostoma piceae, and a comparison with the bark beetle-associated pine pathogen Grosmannia clavigera.</title>
        <authorList>
            <person name="Haridas S."/>
            <person name="Wang Y."/>
            <person name="Lim L."/>
            <person name="Massoumi Alamouti S."/>
            <person name="Jackman S."/>
            <person name="Docking R."/>
            <person name="Robertson G."/>
            <person name="Birol I."/>
            <person name="Bohlmann J."/>
            <person name="Breuil C."/>
        </authorList>
    </citation>
    <scope>NUCLEOTIDE SEQUENCE [LARGE SCALE GENOMIC DNA]</scope>
    <source>
        <strain evidence="4 5">UAMH 11346</strain>
    </source>
</reference>
<feature type="domain" description="Vacuolar sorting protein Vps3844 C-terminal" evidence="3">
    <location>
        <begin position="304"/>
        <end position="416"/>
    </location>
</feature>
<accession>S3C7P3</accession>
<keyword evidence="1" id="KW-1133">Transmembrane helix</keyword>
<feature type="chain" id="PRO_5004507093" description="Vacuolar sorting protein Vps3844 C-terminal domain-containing protein" evidence="2">
    <location>
        <begin position="20"/>
        <end position="422"/>
    </location>
</feature>
<dbReference type="Proteomes" id="UP000016923">
    <property type="component" value="Unassembled WGS sequence"/>
</dbReference>
<evidence type="ECO:0000256" key="2">
    <source>
        <dbReference type="SAM" id="SignalP"/>
    </source>
</evidence>
<evidence type="ECO:0000313" key="4">
    <source>
        <dbReference type="EMBL" id="EPE09544.1"/>
    </source>
</evidence>
<keyword evidence="5" id="KW-1185">Reference proteome</keyword>
<dbReference type="AlphaFoldDB" id="S3C7P3"/>
<feature type="transmembrane region" description="Helical" evidence="1">
    <location>
        <begin position="381"/>
        <end position="403"/>
    </location>
</feature>
<evidence type="ECO:0000256" key="1">
    <source>
        <dbReference type="SAM" id="Phobius"/>
    </source>
</evidence>
<organism evidence="4 5">
    <name type="scientific">Ophiostoma piceae (strain UAMH 11346)</name>
    <name type="common">Sap stain fungus</name>
    <dbReference type="NCBI Taxonomy" id="1262450"/>
    <lineage>
        <taxon>Eukaryota</taxon>
        <taxon>Fungi</taxon>
        <taxon>Dikarya</taxon>
        <taxon>Ascomycota</taxon>
        <taxon>Pezizomycotina</taxon>
        <taxon>Sordariomycetes</taxon>
        <taxon>Sordariomycetidae</taxon>
        <taxon>Ophiostomatales</taxon>
        <taxon>Ophiostomataceae</taxon>
        <taxon>Ophiostoma</taxon>
    </lineage>
</organism>
<dbReference type="PANTHER" id="PTHR36853">
    <property type="entry name" value="EXPRESSED PROTEIN"/>
    <property type="match status" value="1"/>
</dbReference>
<protein>
    <recommendedName>
        <fullName evidence="3">Vacuolar sorting protein Vps3844 C-terminal domain-containing protein</fullName>
    </recommendedName>
</protein>
<keyword evidence="2" id="KW-0732">Signal</keyword>
<gene>
    <name evidence="4" type="ORF">F503_07320</name>
</gene>